<dbReference type="OMA" id="WNKDSTH"/>
<evidence type="ECO:0000256" key="7">
    <source>
        <dbReference type="ARBA" id="ARBA00022490"/>
    </source>
</evidence>
<evidence type="ECO:0000259" key="10">
    <source>
        <dbReference type="Pfam" id="PF00326"/>
    </source>
</evidence>
<dbReference type="InterPro" id="IPR045550">
    <property type="entry name" value="AARE_N"/>
</dbReference>
<dbReference type="Gene3D" id="2.120.10.30">
    <property type="entry name" value="TolB, C-terminal domain"/>
    <property type="match status" value="1"/>
</dbReference>
<feature type="domain" description="Acylamino-acid-releasing enzyme N-terminal" evidence="11">
    <location>
        <begin position="32"/>
        <end position="462"/>
    </location>
</feature>
<feature type="compositionally biased region" description="Basic and acidic residues" evidence="9">
    <location>
        <begin position="180"/>
        <end position="197"/>
    </location>
</feature>
<dbReference type="InterPro" id="IPR029058">
    <property type="entry name" value="AB_hydrolase_fold"/>
</dbReference>
<keyword evidence="7" id="KW-0963">Cytoplasm</keyword>
<evidence type="ECO:0000313" key="12">
    <source>
        <dbReference type="EnsemblProtists" id="PYU1_T014238"/>
    </source>
</evidence>
<comment type="similarity">
    <text evidence="3">Belongs to the peptidase S9C family.</text>
</comment>
<dbReference type="EnsemblProtists" id="PYU1_T014238">
    <property type="protein sequence ID" value="PYU1_T014238"/>
    <property type="gene ID" value="PYU1_G014207"/>
</dbReference>
<keyword evidence="13" id="KW-1185">Reference proteome</keyword>
<evidence type="ECO:0000259" key="11">
    <source>
        <dbReference type="Pfam" id="PF19283"/>
    </source>
</evidence>
<evidence type="ECO:0000256" key="9">
    <source>
        <dbReference type="SAM" id="MobiDB-lite"/>
    </source>
</evidence>
<dbReference type="HOGENOM" id="CLU_014230_0_0_1"/>
<dbReference type="Gene3D" id="3.40.50.1820">
    <property type="entry name" value="alpha/beta hydrolase"/>
    <property type="match status" value="1"/>
</dbReference>
<accession>K3XAI9</accession>
<name>K3XAI9_GLOUD</name>
<dbReference type="Pfam" id="PF19283">
    <property type="entry name" value="APEH_N"/>
    <property type="match status" value="1"/>
</dbReference>
<dbReference type="GO" id="GO:0006508">
    <property type="term" value="P:proteolysis"/>
    <property type="evidence" value="ECO:0007669"/>
    <property type="project" value="InterPro"/>
</dbReference>
<dbReference type="InParanoid" id="K3XAI9"/>
<dbReference type="PANTHER" id="PTHR42776">
    <property type="entry name" value="SERINE PEPTIDASE S9 FAMILY MEMBER"/>
    <property type="match status" value="1"/>
</dbReference>
<comment type="catalytic activity">
    <reaction evidence="1">
        <text>Cleavage of an N-acetyl or N-formyl amino acid from the N-terminus of a polypeptide.</text>
        <dbReference type="EC" id="3.4.19.1"/>
    </reaction>
</comment>
<keyword evidence="8" id="KW-0378">Hydrolase</keyword>
<evidence type="ECO:0000256" key="5">
    <source>
        <dbReference type="ARBA" id="ARBA00012917"/>
    </source>
</evidence>
<sequence length="799" mass="87066">MSSSSAPTPEHARLSELFTALNGSSQTLYGGFVNASGDAAQVQLVWGKKDLINNATHKYHVQYQVNDVADETKSAVHRGIFPSSWDVAATTVSPSKQLVVTLKLEKGSDAAGPAEGVFSVYKDSTLIHTFRTPKSAHGAIYLGEREGGLVWSHDETRIAYVAEKKSAESAPFWENVNSSKAKDDKKATDDDSKKSDDAVLPGNKYVHEDDWGEQYVGKKTGAIFVATLATGKIDEVKGVPANLTCADVQFTPGDDGLIFAGTETASPKRLGIIYCYNRPITLYHLPFSNTEDVSKNEATATKIKLIPTDEGSKLIASMRSPRFSPDGKKVAFYATRDVSTHNTCSILAVLDWETKHVSTLIDIVNEPQSEYTTSPATAFNGLFTGSLSKKAWSSDGKFLFFDTQVGTRFLWKYVDVATKQVVSPAYVEGHTQNVGIETVLDRDGDAFLVSVSSPIRPSSVHLISLDLATGKYKRAPIVIEDQSRTSQYIKEWKVFAIPTEVSDTPAALKKLPEIPEALKEHLIPSTTSKSDYEATVLLPASEAPADGYPVIMDLHGGPHGNSPAMYRVLYEYFAALGFAVVSVNYRGSTGYGLNPLESLVGKVGTQDIYDCHYALQHLLSTSGLPLDKAKVHCSGGSHGGFIVGHLIGQFPGFYRSTVSRNPVSNIASMFYATDIPDWTLAATGVQRFESITSSQKLQHSHAELPALTPEVRLAILAKFWQHSPVSNDLSKVSTPVLFGIGGKDRRVPPPQGLELRDSLSAYGVETRTLWYPEDCHPLDTLQAYGDFAVNWALWVTQHN</sequence>
<dbReference type="Pfam" id="PF00326">
    <property type="entry name" value="Peptidase_S9"/>
    <property type="match status" value="1"/>
</dbReference>
<comment type="subcellular location">
    <subcellularLocation>
        <location evidence="2">Cytoplasm</location>
    </subcellularLocation>
</comment>
<evidence type="ECO:0000256" key="8">
    <source>
        <dbReference type="ARBA" id="ARBA00022801"/>
    </source>
</evidence>
<evidence type="ECO:0000256" key="2">
    <source>
        <dbReference type="ARBA" id="ARBA00004496"/>
    </source>
</evidence>
<evidence type="ECO:0000256" key="3">
    <source>
        <dbReference type="ARBA" id="ARBA00010040"/>
    </source>
</evidence>
<protein>
    <recommendedName>
        <fullName evidence="6">Acylamino-acid-releasing enzyme</fullName>
        <ecNumber evidence="5">3.4.19.1</ecNumber>
    </recommendedName>
</protein>
<dbReference type="VEuPathDB" id="FungiDB:PYU1_G014207"/>
<evidence type="ECO:0000256" key="1">
    <source>
        <dbReference type="ARBA" id="ARBA00000721"/>
    </source>
</evidence>
<dbReference type="AlphaFoldDB" id="K3XAI9"/>
<comment type="subunit">
    <text evidence="4">Homotetramer.</text>
</comment>
<feature type="region of interest" description="Disordered" evidence="9">
    <location>
        <begin position="175"/>
        <end position="199"/>
    </location>
</feature>
<evidence type="ECO:0000256" key="6">
    <source>
        <dbReference type="ARBA" id="ARBA00018421"/>
    </source>
</evidence>
<evidence type="ECO:0000256" key="4">
    <source>
        <dbReference type="ARBA" id="ARBA00011881"/>
    </source>
</evidence>
<dbReference type="eggNOG" id="KOG2100">
    <property type="taxonomic scope" value="Eukaryota"/>
</dbReference>
<reference evidence="13" key="2">
    <citation type="submission" date="2010-04" db="EMBL/GenBank/DDBJ databases">
        <authorList>
            <person name="Buell R."/>
            <person name="Hamilton J."/>
            <person name="Hostetler J."/>
        </authorList>
    </citation>
    <scope>NUCLEOTIDE SEQUENCE [LARGE SCALE GENOMIC DNA]</scope>
    <source>
        <strain evidence="13">DAOM:BR144</strain>
    </source>
</reference>
<dbReference type="EC" id="3.4.19.1" evidence="5"/>
<dbReference type="GO" id="GO:0005737">
    <property type="term" value="C:cytoplasm"/>
    <property type="evidence" value="ECO:0007669"/>
    <property type="project" value="UniProtKB-SubCell"/>
</dbReference>
<proteinExistence type="inferred from homology"/>
<dbReference type="GO" id="GO:0008242">
    <property type="term" value="F:omega peptidase activity"/>
    <property type="evidence" value="ECO:0007669"/>
    <property type="project" value="UniProtKB-EC"/>
</dbReference>
<dbReference type="SUPFAM" id="SSF53474">
    <property type="entry name" value="alpha/beta-Hydrolases"/>
    <property type="match status" value="1"/>
</dbReference>
<dbReference type="PANTHER" id="PTHR42776:SF4">
    <property type="entry name" value="ACYLAMINO-ACID-RELEASING ENZYME"/>
    <property type="match status" value="1"/>
</dbReference>
<dbReference type="InterPro" id="IPR001375">
    <property type="entry name" value="Peptidase_S9_cat"/>
</dbReference>
<dbReference type="InterPro" id="IPR011042">
    <property type="entry name" value="6-blade_b-propeller_TolB-like"/>
</dbReference>
<evidence type="ECO:0000313" key="13">
    <source>
        <dbReference type="Proteomes" id="UP000019132"/>
    </source>
</evidence>
<dbReference type="Proteomes" id="UP000019132">
    <property type="component" value="Unassembled WGS sequence"/>
</dbReference>
<dbReference type="SUPFAM" id="SSF50993">
    <property type="entry name" value="Peptidase/esterase 'gauge' domain"/>
    <property type="match status" value="1"/>
</dbReference>
<reference evidence="13" key="1">
    <citation type="journal article" date="2010" name="Genome Biol.">
        <title>Genome sequence of the necrotrophic plant pathogen Pythium ultimum reveals original pathogenicity mechanisms and effector repertoire.</title>
        <authorList>
            <person name="Levesque C.A."/>
            <person name="Brouwer H."/>
            <person name="Cano L."/>
            <person name="Hamilton J.P."/>
            <person name="Holt C."/>
            <person name="Huitema E."/>
            <person name="Raffaele S."/>
            <person name="Robideau G.P."/>
            <person name="Thines M."/>
            <person name="Win J."/>
            <person name="Zerillo M.M."/>
            <person name="Beakes G.W."/>
            <person name="Boore J.L."/>
            <person name="Busam D."/>
            <person name="Dumas B."/>
            <person name="Ferriera S."/>
            <person name="Fuerstenberg S.I."/>
            <person name="Gachon C.M."/>
            <person name="Gaulin E."/>
            <person name="Govers F."/>
            <person name="Grenville-Briggs L."/>
            <person name="Horner N."/>
            <person name="Hostetler J."/>
            <person name="Jiang R.H."/>
            <person name="Johnson J."/>
            <person name="Krajaejun T."/>
            <person name="Lin H."/>
            <person name="Meijer H.J."/>
            <person name="Moore B."/>
            <person name="Morris P."/>
            <person name="Phuntmart V."/>
            <person name="Puiu D."/>
            <person name="Shetty J."/>
            <person name="Stajich J.E."/>
            <person name="Tripathy S."/>
            <person name="Wawra S."/>
            <person name="van West P."/>
            <person name="Whitty B.R."/>
            <person name="Coutinho P.M."/>
            <person name="Henrissat B."/>
            <person name="Martin F."/>
            <person name="Thomas P.D."/>
            <person name="Tyler B.M."/>
            <person name="De Vries R.P."/>
            <person name="Kamoun S."/>
            <person name="Yandell M."/>
            <person name="Tisserat N."/>
            <person name="Buell C.R."/>
        </authorList>
    </citation>
    <scope>NUCLEOTIDE SEQUENCE</scope>
    <source>
        <strain evidence="13">DAOM:BR144</strain>
    </source>
</reference>
<dbReference type="STRING" id="431595.K3XAI9"/>
<dbReference type="GO" id="GO:0004252">
    <property type="term" value="F:serine-type endopeptidase activity"/>
    <property type="evidence" value="ECO:0007669"/>
    <property type="project" value="TreeGrafter"/>
</dbReference>
<dbReference type="EMBL" id="GL376600">
    <property type="status" value="NOT_ANNOTATED_CDS"/>
    <property type="molecule type" value="Genomic_DNA"/>
</dbReference>
<organism evidence="12 13">
    <name type="scientific">Globisporangium ultimum (strain ATCC 200006 / CBS 805.95 / DAOM BR144)</name>
    <name type="common">Pythium ultimum</name>
    <dbReference type="NCBI Taxonomy" id="431595"/>
    <lineage>
        <taxon>Eukaryota</taxon>
        <taxon>Sar</taxon>
        <taxon>Stramenopiles</taxon>
        <taxon>Oomycota</taxon>
        <taxon>Peronosporomycetes</taxon>
        <taxon>Pythiales</taxon>
        <taxon>Pythiaceae</taxon>
        <taxon>Globisporangium</taxon>
    </lineage>
</organism>
<feature type="domain" description="Peptidase S9 prolyl oligopeptidase catalytic" evidence="10">
    <location>
        <begin position="571"/>
        <end position="776"/>
    </location>
</feature>
<reference evidence="12" key="3">
    <citation type="submission" date="2015-02" db="UniProtKB">
        <authorList>
            <consortium name="EnsemblProtists"/>
        </authorList>
    </citation>
    <scope>IDENTIFICATION</scope>
    <source>
        <strain evidence="12">DAOM BR144</strain>
    </source>
</reference>